<gene>
    <name evidence="1" type="ORF">QTG54_001501</name>
</gene>
<organism evidence="1 2">
    <name type="scientific">Skeletonema marinoi</name>
    <dbReference type="NCBI Taxonomy" id="267567"/>
    <lineage>
        <taxon>Eukaryota</taxon>
        <taxon>Sar</taxon>
        <taxon>Stramenopiles</taxon>
        <taxon>Ochrophyta</taxon>
        <taxon>Bacillariophyta</taxon>
        <taxon>Coscinodiscophyceae</taxon>
        <taxon>Thalassiosirophycidae</taxon>
        <taxon>Thalassiosirales</taxon>
        <taxon>Skeletonemataceae</taxon>
        <taxon>Skeletonema</taxon>
        <taxon>Skeletonema marinoi-dohrnii complex</taxon>
    </lineage>
</organism>
<dbReference type="Proteomes" id="UP001224775">
    <property type="component" value="Unassembled WGS sequence"/>
</dbReference>
<proteinExistence type="predicted"/>
<dbReference type="EMBL" id="JATAAI010000002">
    <property type="protein sequence ID" value="KAK1747538.1"/>
    <property type="molecule type" value="Genomic_DNA"/>
</dbReference>
<sequence>MCKLTKETKKVSKITTQSPSGAQALQSGLLSGISVALAVPICHEGINMTILTFCVNRASMESQLEGSLEEKGKEIEEIAHAMTGRSKRGRSLSMDEM</sequence>
<reference evidence="1" key="1">
    <citation type="submission" date="2023-06" db="EMBL/GenBank/DDBJ databases">
        <title>Survivors Of The Sea: Transcriptome response of Skeletonema marinoi to long-term dormancy.</title>
        <authorList>
            <person name="Pinder M.I.M."/>
            <person name="Kourtchenko O."/>
            <person name="Robertson E.K."/>
            <person name="Larsson T."/>
            <person name="Maumus F."/>
            <person name="Osuna-Cruz C.M."/>
            <person name="Vancaester E."/>
            <person name="Stenow R."/>
            <person name="Vandepoele K."/>
            <person name="Ploug H."/>
            <person name="Bruchert V."/>
            <person name="Godhe A."/>
            <person name="Topel M."/>
        </authorList>
    </citation>
    <scope>NUCLEOTIDE SEQUENCE</scope>
    <source>
        <strain evidence="1">R05AC</strain>
    </source>
</reference>
<name>A0AAD9DJ91_9STRA</name>
<accession>A0AAD9DJ91</accession>
<evidence type="ECO:0000313" key="1">
    <source>
        <dbReference type="EMBL" id="KAK1747538.1"/>
    </source>
</evidence>
<keyword evidence="2" id="KW-1185">Reference proteome</keyword>
<dbReference type="AlphaFoldDB" id="A0AAD9DJ91"/>
<evidence type="ECO:0000313" key="2">
    <source>
        <dbReference type="Proteomes" id="UP001224775"/>
    </source>
</evidence>
<protein>
    <submittedName>
        <fullName evidence="1">Uncharacterized protein</fullName>
    </submittedName>
</protein>
<comment type="caution">
    <text evidence="1">The sequence shown here is derived from an EMBL/GenBank/DDBJ whole genome shotgun (WGS) entry which is preliminary data.</text>
</comment>